<name>A0A7J9BP24_GOSGO</name>
<evidence type="ECO:0000313" key="2">
    <source>
        <dbReference type="Proteomes" id="UP000593579"/>
    </source>
</evidence>
<protein>
    <submittedName>
        <fullName evidence="1">Uncharacterized protein</fullName>
    </submittedName>
</protein>
<organism evidence="1 2">
    <name type="scientific">Gossypium gossypioides</name>
    <name type="common">Mexican cotton</name>
    <name type="synonym">Selera gossypioides</name>
    <dbReference type="NCBI Taxonomy" id="34282"/>
    <lineage>
        <taxon>Eukaryota</taxon>
        <taxon>Viridiplantae</taxon>
        <taxon>Streptophyta</taxon>
        <taxon>Embryophyta</taxon>
        <taxon>Tracheophyta</taxon>
        <taxon>Spermatophyta</taxon>
        <taxon>Magnoliopsida</taxon>
        <taxon>eudicotyledons</taxon>
        <taxon>Gunneridae</taxon>
        <taxon>Pentapetalae</taxon>
        <taxon>rosids</taxon>
        <taxon>malvids</taxon>
        <taxon>Malvales</taxon>
        <taxon>Malvaceae</taxon>
        <taxon>Malvoideae</taxon>
        <taxon>Gossypium</taxon>
    </lineage>
</organism>
<reference evidence="1 2" key="1">
    <citation type="journal article" date="2019" name="Genome Biol. Evol.">
        <title>Insights into the evolution of the New World diploid cottons (Gossypium, subgenus Houzingenia) based on genome sequencing.</title>
        <authorList>
            <person name="Grover C.E."/>
            <person name="Arick M.A. 2nd"/>
            <person name="Thrash A."/>
            <person name="Conover J.L."/>
            <person name="Sanders W.S."/>
            <person name="Peterson D.G."/>
            <person name="Frelichowski J.E."/>
            <person name="Scheffler J.A."/>
            <person name="Scheffler B.E."/>
            <person name="Wendel J.F."/>
        </authorList>
    </citation>
    <scope>NUCLEOTIDE SEQUENCE [LARGE SCALE GENOMIC DNA]</scope>
    <source>
        <strain evidence="1">5</strain>
        <tissue evidence="1">Leaf</tissue>
    </source>
</reference>
<dbReference type="AlphaFoldDB" id="A0A7J9BP24"/>
<evidence type="ECO:0000313" key="1">
    <source>
        <dbReference type="EMBL" id="MBA0737922.1"/>
    </source>
</evidence>
<dbReference type="EMBL" id="JABEZY010000005">
    <property type="protein sequence ID" value="MBA0737922.1"/>
    <property type="molecule type" value="Genomic_DNA"/>
</dbReference>
<dbReference type="Proteomes" id="UP000593579">
    <property type="component" value="Unassembled WGS sequence"/>
</dbReference>
<sequence>MQFGSDFSSILIIDTNTDVCPRMHSEGCFDDKTSRHKPILSSFEYLQVSQDPSIRSGRAGGLLEEDNTSL</sequence>
<comment type="caution">
    <text evidence="1">The sequence shown here is derived from an EMBL/GenBank/DDBJ whole genome shotgun (WGS) entry which is preliminary data.</text>
</comment>
<accession>A0A7J9BP24</accession>
<gene>
    <name evidence="1" type="ORF">Gogos_011339</name>
</gene>
<proteinExistence type="predicted"/>
<keyword evidence="2" id="KW-1185">Reference proteome</keyword>